<reference evidence="2 3" key="1">
    <citation type="journal article" date="2007" name="Nature">
        <title>Evolution of genes and genomes on the Drosophila phylogeny.</title>
        <authorList>
            <consortium name="Drosophila 12 Genomes Consortium"/>
            <person name="Clark A.G."/>
            <person name="Eisen M.B."/>
            <person name="Smith D.R."/>
            <person name="Bergman C.M."/>
            <person name="Oliver B."/>
            <person name="Markow T.A."/>
            <person name="Kaufman T.C."/>
            <person name="Kellis M."/>
            <person name="Gelbart W."/>
            <person name="Iyer V.N."/>
            <person name="Pollard D.A."/>
            <person name="Sackton T.B."/>
            <person name="Larracuente A.M."/>
            <person name="Singh N.D."/>
            <person name="Abad J.P."/>
            <person name="Abt D.N."/>
            <person name="Adryan B."/>
            <person name="Aguade M."/>
            <person name="Akashi H."/>
            <person name="Anderson W.W."/>
            <person name="Aquadro C.F."/>
            <person name="Ardell D.H."/>
            <person name="Arguello R."/>
            <person name="Artieri C.G."/>
            <person name="Barbash D.A."/>
            <person name="Barker D."/>
            <person name="Barsanti P."/>
            <person name="Batterham P."/>
            <person name="Batzoglou S."/>
            <person name="Begun D."/>
            <person name="Bhutkar A."/>
            <person name="Blanco E."/>
            <person name="Bosak S.A."/>
            <person name="Bradley R.K."/>
            <person name="Brand A.D."/>
            <person name="Brent M.R."/>
            <person name="Brooks A.N."/>
            <person name="Brown R.H."/>
            <person name="Butlin R.K."/>
            <person name="Caggese C."/>
            <person name="Calvi B.R."/>
            <person name="Bernardo de Carvalho A."/>
            <person name="Caspi A."/>
            <person name="Castrezana S."/>
            <person name="Celniker S.E."/>
            <person name="Chang J.L."/>
            <person name="Chapple C."/>
            <person name="Chatterji S."/>
            <person name="Chinwalla A."/>
            <person name="Civetta A."/>
            <person name="Clifton S.W."/>
            <person name="Comeron J.M."/>
            <person name="Costello J.C."/>
            <person name="Coyne J.A."/>
            <person name="Daub J."/>
            <person name="David R.G."/>
            <person name="Delcher A.L."/>
            <person name="Delehaunty K."/>
            <person name="Do C.B."/>
            <person name="Ebling H."/>
            <person name="Edwards K."/>
            <person name="Eickbush T."/>
            <person name="Evans J.D."/>
            <person name="Filipski A."/>
            <person name="Findeiss S."/>
            <person name="Freyhult E."/>
            <person name="Fulton L."/>
            <person name="Fulton R."/>
            <person name="Garcia A.C."/>
            <person name="Gardiner A."/>
            <person name="Garfield D.A."/>
            <person name="Garvin B.E."/>
            <person name="Gibson G."/>
            <person name="Gilbert D."/>
            <person name="Gnerre S."/>
            <person name="Godfrey J."/>
            <person name="Good R."/>
            <person name="Gotea V."/>
            <person name="Gravely B."/>
            <person name="Greenberg A.J."/>
            <person name="Griffiths-Jones S."/>
            <person name="Gross S."/>
            <person name="Guigo R."/>
            <person name="Gustafson E.A."/>
            <person name="Haerty W."/>
            <person name="Hahn M.W."/>
            <person name="Halligan D.L."/>
            <person name="Halpern A.L."/>
            <person name="Halter G.M."/>
            <person name="Han M.V."/>
            <person name="Heger A."/>
            <person name="Hillier L."/>
            <person name="Hinrichs A.S."/>
            <person name="Holmes I."/>
            <person name="Hoskins R.A."/>
            <person name="Hubisz M.J."/>
            <person name="Hultmark D."/>
            <person name="Huntley M.A."/>
            <person name="Jaffe D.B."/>
            <person name="Jagadeeshan S."/>
            <person name="Jeck W.R."/>
            <person name="Johnson J."/>
            <person name="Jones C.D."/>
            <person name="Jordan W.C."/>
            <person name="Karpen G.H."/>
            <person name="Kataoka E."/>
            <person name="Keightley P.D."/>
            <person name="Kheradpour P."/>
            <person name="Kirkness E.F."/>
            <person name="Koerich L.B."/>
            <person name="Kristiansen K."/>
            <person name="Kudrna D."/>
            <person name="Kulathinal R.J."/>
            <person name="Kumar S."/>
            <person name="Kwok R."/>
            <person name="Lander E."/>
            <person name="Langley C.H."/>
            <person name="Lapoint R."/>
            <person name="Lazzaro B.P."/>
            <person name="Lee S.J."/>
            <person name="Levesque L."/>
            <person name="Li R."/>
            <person name="Lin C.F."/>
            <person name="Lin M.F."/>
            <person name="Lindblad-Toh K."/>
            <person name="Llopart A."/>
            <person name="Long M."/>
            <person name="Low L."/>
            <person name="Lozovsky E."/>
            <person name="Lu J."/>
            <person name="Luo M."/>
            <person name="Machado C.A."/>
            <person name="Makalowski W."/>
            <person name="Marzo M."/>
            <person name="Matsuda M."/>
            <person name="Matzkin L."/>
            <person name="McAllister B."/>
            <person name="McBride C.S."/>
            <person name="McKernan B."/>
            <person name="McKernan K."/>
            <person name="Mendez-Lago M."/>
            <person name="Minx P."/>
            <person name="Mollenhauer M.U."/>
            <person name="Montooth K."/>
            <person name="Mount S.M."/>
            <person name="Mu X."/>
            <person name="Myers E."/>
            <person name="Negre B."/>
            <person name="Newfeld S."/>
            <person name="Nielsen R."/>
            <person name="Noor M.A."/>
            <person name="O'Grady P."/>
            <person name="Pachter L."/>
            <person name="Papaceit M."/>
            <person name="Parisi M.J."/>
            <person name="Parisi M."/>
            <person name="Parts L."/>
            <person name="Pedersen J.S."/>
            <person name="Pesole G."/>
            <person name="Phillippy A.M."/>
            <person name="Ponting C.P."/>
            <person name="Pop M."/>
            <person name="Porcelli D."/>
            <person name="Powell J.R."/>
            <person name="Prohaska S."/>
            <person name="Pruitt K."/>
            <person name="Puig M."/>
            <person name="Quesneville H."/>
            <person name="Ram K.R."/>
            <person name="Rand D."/>
            <person name="Rasmussen M.D."/>
            <person name="Reed L.K."/>
            <person name="Reenan R."/>
            <person name="Reily A."/>
            <person name="Remington K.A."/>
            <person name="Rieger T.T."/>
            <person name="Ritchie M.G."/>
            <person name="Robin C."/>
            <person name="Rogers Y.H."/>
            <person name="Rohde C."/>
            <person name="Rozas J."/>
            <person name="Rubenfield M.J."/>
            <person name="Ruiz A."/>
            <person name="Russo S."/>
            <person name="Salzberg S.L."/>
            <person name="Sanchez-Gracia A."/>
            <person name="Saranga D.J."/>
            <person name="Sato H."/>
            <person name="Schaeffer S.W."/>
            <person name="Schatz M.C."/>
            <person name="Schlenke T."/>
            <person name="Schwartz R."/>
            <person name="Segarra C."/>
            <person name="Singh R.S."/>
            <person name="Sirot L."/>
            <person name="Sirota M."/>
            <person name="Sisneros N.B."/>
            <person name="Smith C.D."/>
            <person name="Smith T.F."/>
            <person name="Spieth J."/>
            <person name="Stage D.E."/>
            <person name="Stark A."/>
            <person name="Stephan W."/>
            <person name="Strausberg R.L."/>
            <person name="Strempel S."/>
            <person name="Sturgill D."/>
            <person name="Sutton G."/>
            <person name="Sutton G.G."/>
            <person name="Tao W."/>
            <person name="Teichmann S."/>
            <person name="Tobari Y.N."/>
            <person name="Tomimura Y."/>
            <person name="Tsolas J.M."/>
            <person name="Valente V.L."/>
            <person name="Venter E."/>
            <person name="Venter J.C."/>
            <person name="Vicario S."/>
            <person name="Vieira F.G."/>
            <person name="Vilella A.J."/>
            <person name="Villasante A."/>
            <person name="Walenz B."/>
            <person name="Wang J."/>
            <person name="Wasserman M."/>
            <person name="Watts T."/>
            <person name="Wilson D."/>
            <person name="Wilson R.K."/>
            <person name="Wing R.A."/>
            <person name="Wolfner M.F."/>
            <person name="Wong A."/>
            <person name="Wong G.K."/>
            <person name="Wu C.I."/>
            <person name="Wu G."/>
            <person name="Yamamoto D."/>
            <person name="Yang H.P."/>
            <person name="Yang S.P."/>
            <person name="Yorke J.A."/>
            <person name="Yoshida K."/>
            <person name="Zdobnov E."/>
            <person name="Zhang P."/>
            <person name="Zhang Y."/>
            <person name="Zimin A.V."/>
            <person name="Baldwin J."/>
            <person name="Abdouelleil A."/>
            <person name="Abdulkadir J."/>
            <person name="Abebe A."/>
            <person name="Abera B."/>
            <person name="Abreu J."/>
            <person name="Acer S.C."/>
            <person name="Aftuck L."/>
            <person name="Alexander A."/>
            <person name="An P."/>
            <person name="Anderson E."/>
            <person name="Anderson S."/>
            <person name="Arachi H."/>
            <person name="Azer M."/>
            <person name="Bachantsang P."/>
            <person name="Barry A."/>
            <person name="Bayul T."/>
            <person name="Berlin A."/>
            <person name="Bessette D."/>
            <person name="Bloom T."/>
            <person name="Blye J."/>
            <person name="Boguslavskiy L."/>
            <person name="Bonnet C."/>
            <person name="Boukhgalter B."/>
            <person name="Bourzgui I."/>
            <person name="Brown A."/>
            <person name="Cahill P."/>
            <person name="Channer S."/>
            <person name="Cheshatsang Y."/>
            <person name="Chuda L."/>
            <person name="Citroen M."/>
            <person name="Collymore A."/>
            <person name="Cooke P."/>
            <person name="Costello M."/>
            <person name="D'Aco K."/>
            <person name="Daza R."/>
            <person name="De Haan G."/>
            <person name="DeGray S."/>
            <person name="DeMaso C."/>
            <person name="Dhargay N."/>
            <person name="Dooley K."/>
            <person name="Dooley E."/>
            <person name="Doricent M."/>
            <person name="Dorje P."/>
            <person name="Dorjee K."/>
            <person name="Dupes A."/>
            <person name="Elong R."/>
            <person name="Falk J."/>
            <person name="Farina A."/>
            <person name="Faro S."/>
            <person name="Ferguson D."/>
            <person name="Fisher S."/>
            <person name="Foley C.D."/>
            <person name="Franke A."/>
            <person name="Friedrich D."/>
            <person name="Gadbois L."/>
            <person name="Gearin G."/>
            <person name="Gearin C.R."/>
            <person name="Giannoukos G."/>
            <person name="Goode T."/>
            <person name="Graham J."/>
            <person name="Grandbois E."/>
            <person name="Grewal S."/>
            <person name="Gyaltsen K."/>
            <person name="Hafez N."/>
            <person name="Hagos B."/>
            <person name="Hall J."/>
            <person name="Henson C."/>
            <person name="Hollinger A."/>
            <person name="Honan T."/>
            <person name="Huard M.D."/>
            <person name="Hughes L."/>
            <person name="Hurhula B."/>
            <person name="Husby M.E."/>
            <person name="Kamat A."/>
            <person name="Kanga B."/>
            <person name="Kashin S."/>
            <person name="Khazanovich D."/>
            <person name="Kisner P."/>
            <person name="Lance K."/>
            <person name="Lara M."/>
            <person name="Lee W."/>
            <person name="Lennon N."/>
            <person name="Letendre F."/>
            <person name="LeVine R."/>
            <person name="Lipovsky A."/>
            <person name="Liu X."/>
            <person name="Liu J."/>
            <person name="Liu S."/>
            <person name="Lokyitsang T."/>
            <person name="Lokyitsang Y."/>
            <person name="Lubonja R."/>
            <person name="Lui A."/>
            <person name="MacDonald P."/>
            <person name="Magnisalis V."/>
            <person name="Maru K."/>
            <person name="Matthews C."/>
            <person name="McCusker W."/>
            <person name="McDonough S."/>
            <person name="Mehta T."/>
            <person name="Meldrim J."/>
            <person name="Meneus L."/>
            <person name="Mihai O."/>
            <person name="Mihalev A."/>
            <person name="Mihova T."/>
            <person name="Mittelman R."/>
            <person name="Mlenga V."/>
            <person name="Montmayeur A."/>
            <person name="Mulrain L."/>
            <person name="Navidi A."/>
            <person name="Naylor J."/>
            <person name="Negash T."/>
            <person name="Nguyen T."/>
            <person name="Nguyen N."/>
            <person name="Nicol R."/>
            <person name="Norbu C."/>
            <person name="Norbu N."/>
            <person name="Novod N."/>
            <person name="O'Neill B."/>
            <person name="Osman S."/>
            <person name="Markiewicz E."/>
            <person name="Oyono O.L."/>
            <person name="Patti C."/>
            <person name="Phunkhang P."/>
            <person name="Pierre F."/>
            <person name="Priest M."/>
            <person name="Raghuraman S."/>
            <person name="Rege F."/>
            <person name="Reyes R."/>
            <person name="Rise C."/>
            <person name="Rogov P."/>
            <person name="Ross K."/>
            <person name="Ryan E."/>
            <person name="Settipalli S."/>
            <person name="Shea T."/>
            <person name="Sherpa N."/>
            <person name="Shi L."/>
            <person name="Shih D."/>
            <person name="Sparrow T."/>
            <person name="Spaulding J."/>
            <person name="Stalker J."/>
            <person name="Stange-Thomann N."/>
            <person name="Stavropoulos S."/>
            <person name="Stone C."/>
            <person name="Strader C."/>
            <person name="Tesfaye S."/>
            <person name="Thomson T."/>
            <person name="Thoulutsang Y."/>
            <person name="Thoulutsang D."/>
            <person name="Topham K."/>
            <person name="Topping I."/>
            <person name="Tsamla T."/>
            <person name="Vassiliev H."/>
            <person name="Vo A."/>
            <person name="Wangchuk T."/>
            <person name="Wangdi T."/>
            <person name="Weiand M."/>
            <person name="Wilkinson J."/>
            <person name="Wilson A."/>
            <person name="Yadav S."/>
            <person name="Young G."/>
            <person name="Yu Q."/>
            <person name="Zembek L."/>
            <person name="Zhong D."/>
            <person name="Zimmer A."/>
            <person name="Zwirko Z."/>
            <person name="Jaffe D.B."/>
            <person name="Alvarez P."/>
            <person name="Brockman W."/>
            <person name="Butler J."/>
            <person name="Chin C."/>
            <person name="Gnerre S."/>
            <person name="Grabherr M."/>
            <person name="Kleber M."/>
            <person name="Mauceli E."/>
            <person name="MacCallum I."/>
        </authorList>
    </citation>
    <scope>NUCLEOTIDE SEQUENCE [LARGE SCALE GENOMIC DNA]</scope>
    <source>
        <strain evidence="2 3">TSC#14021-0224.01</strain>
    </source>
</reference>
<gene>
    <name evidence="2" type="primary">Dere\GG21183</name>
    <name evidence="2" type="synonym">dere_GLEANR_5916</name>
    <name evidence="2" type="synonym">GG21183</name>
    <name evidence="2" type="ORF">Dere_GG21183</name>
</gene>
<dbReference type="InterPro" id="IPR036865">
    <property type="entry name" value="CRAL-TRIO_dom_sf"/>
</dbReference>
<dbReference type="Pfam" id="PF00650">
    <property type="entry name" value="CRAL_TRIO"/>
    <property type="match status" value="1"/>
</dbReference>
<keyword evidence="3" id="KW-1185">Reference proteome</keyword>
<dbReference type="SMART" id="SM00516">
    <property type="entry name" value="SEC14"/>
    <property type="match status" value="1"/>
</dbReference>
<feature type="domain" description="CRAL-TRIO" evidence="1">
    <location>
        <begin position="146"/>
        <end position="310"/>
    </location>
</feature>
<dbReference type="PANTHER" id="PTHR10174:SF234">
    <property type="entry name" value="SD01558P"/>
    <property type="match status" value="1"/>
</dbReference>
<organism evidence="2 3">
    <name type="scientific">Drosophila erecta</name>
    <name type="common">Fruit fly</name>
    <dbReference type="NCBI Taxonomy" id="7220"/>
    <lineage>
        <taxon>Eukaryota</taxon>
        <taxon>Metazoa</taxon>
        <taxon>Ecdysozoa</taxon>
        <taxon>Arthropoda</taxon>
        <taxon>Hexapoda</taxon>
        <taxon>Insecta</taxon>
        <taxon>Pterygota</taxon>
        <taxon>Neoptera</taxon>
        <taxon>Endopterygota</taxon>
        <taxon>Diptera</taxon>
        <taxon>Brachycera</taxon>
        <taxon>Muscomorpha</taxon>
        <taxon>Ephydroidea</taxon>
        <taxon>Drosophilidae</taxon>
        <taxon>Drosophila</taxon>
        <taxon>Sophophora</taxon>
    </lineage>
</organism>
<dbReference type="PROSITE" id="PS50191">
    <property type="entry name" value="CRAL_TRIO"/>
    <property type="match status" value="1"/>
</dbReference>
<accession>A0A0Q5VJH4</accession>
<dbReference type="OrthoDB" id="440711at2759"/>
<dbReference type="CDD" id="cd00170">
    <property type="entry name" value="SEC14"/>
    <property type="match status" value="1"/>
</dbReference>
<dbReference type="InterPro" id="IPR036273">
    <property type="entry name" value="CRAL/TRIO_N_dom_sf"/>
</dbReference>
<name>A0A0Q5VJH4_DROER</name>
<dbReference type="EMBL" id="CH954179">
    <property type="protein sequence ID" value="KQS61885.1"/>
    <property type="molecule type" value="Genomic_DNA"/>
</dbReference>
<sequence length="341" mass="40045">MVAYMCNGKQHFAWDWYHLAPFSFRSGAQFHTWSRAERSPSMTTGSGSRTMPTIEHKLNITEEEVPEHIRRLAQEQGECPSSKDKVIEQFRNYILEHNECQPHRNDARYLEKFLRARYWKIENSYKLLCSYYKFREQNKSFYEKVRPLDLRHVGQSDILTVTPYRDQHGHRILIYRFGLWRPNRVTVDDIFRATIILQELGSLEPISQIVGGVGIFDLKDLGLEHILHLSPSVAQKMIALLTSMPIRTSALHIVNQNWLFNAAFKIFKPFLNAAMRERLYIHGSDMTSLHKHINPEHLPKRYGGLHEDYSYTLWLDMLKEQCSGNSIQKDMEQLGFIFDQA</sequence>
<dbReference type="SUPFAM" id="SSF46938">
    <property type="entry name" value="CRAL/TRIO N-terminal domain"/>
    <property type="match status" value="1"/>
</dbReference>
<reference evidence="2 3" key="2">
    <citation type="journal article" date="2008" name="Bioinformatics">
        <title>Assembly reconciliation.</title>
        <authorList>
            <person name="Zimin A.V."/>
            <person name="Smith D.R."/>
            <person name="Sutton G."/>
            <person name="Yorke J.A."/>
        </authorList>
    </citation>
    <scope>NUCLEOTIDE SEQUENCE [LARGE SCALE GENOMIC DNA]</scope>
    <source>
        <strain evidence="2 3">TSC#14021-0224.01</strain>
    </source>
</reference>
<dbReference type="PRINTS" id="PR00180">
    <property type="entry name" value="CRETINALDHBP"/>
</dbReference>
<dbReference type="GO" id="GO:0016020">
    <property type="term" value="C:membrane"/>
    <property type="evidence" value="ECO:0007669"/>
    <property type="project" value="TreeGrafter"/>
</dbReference>
<dbReference type="GO" id="GO:1902936">
    <property type="term" value="F:phosphatidylinositol bisphosphate binding"/>
    <property type="evidence" value="ECO:0007669"/>
    <property type="project" value="TreeGrafter"/>
</dbReference>
<dbReference type="Gene3D" id="3.40.525.10">
    <property type="entry name" value="CRAL-TRIO lipid binding domain"/>
    <property type="match status" value="1"/>
</dbReference>
<dbReference type="InterPro" id="IPR001251">
    <property type="entry name" value="CRAL-TRIO_dom"/>
</dbReference>
<evidence type="ECO:0000259" key="1">
    <source>
        <dbReference type="PROSITE" id="PS50191"/>
    </source>
</evidence>
<evidence type="ECO:0000313" key="3">
    <source>
        <dbReference type="Proteomes" id="UP000008711"/>
    </source>
</evidence>
<dbReference type="Gene3D" id="1.10.8.20">
    <property type="entry name" value="N-terminal domain of phosphatidylinositol transfer protein sec14p"/>
    <property type="match status" value="1"/>
</dbReference>
<protein>
    <submittedName>
        <fullName evidence="2">Uncharacterized protein, isoform B</fullName>
    </submittedName>
</protein>
<dbReference type="Gene3D" id="1.20.5.1200">
    <property type="entry name" value="Alpha-tocopherol transfer"/>
    <property type="match status" value="1"/>
</dbReference>
<proteinExistence type="predicted"/>
<dbReference type="SMART" id="SM01100">
    <property type="entry name" value="CRAL_TRIO_N"/>
    <property type="match status" value="1"/>
</dbReference>
<evidence type="ECO:0000313" key="2">
    <source>
        <dbReference type="EMBL" id="KQS61885.1"/>
    </source>
</evidence>
<dbReference type="PANTHER" id="PTHR10174">
    <property type="entry name" value="ALPHA-TOCOPHEROL TRANSFER PROTEIN-RELATED"/>
    <property type="match status" value="1"/>
</dbReference>
<dbReference type="SUPFAM" id="SSF52087">
    <property type="entry name" value="CRAL/TRIO domain"/>
    <property type="match status" value="1"/>
</dbReference>
<dbReference type="InterPro" id="IPR011074">
    <property type="entry name" value="CRAL/TRIO_N_dom"/>
</dbReference>
<dbReference type="AlphaFoldDB" id="A0A0Q5VJH4"/>
<dbReference type="Proteomes" id="UP000008711">
    <property type="component" value="Unassembled WGS sequence"/>
</dbReference>